<proteinExistence type="predicted"/>
<dbReference type="SUPFAM" id="SSF47413">
    <property type="entry name" value="lambda repressor-like DNA-binding domains"/>
    <property type="match status" value="1"/>
</dbReference>
<dbReference type="Proteomes" id="UP000638981">
    <property type="component" value="Unassembled WGS sequence"/>
</dbReference>
<dbReference type="InterPro" id="IPR010982">
    <property type="entry name" value="Lambda_DNA-bd_dom_sf"/>
</dbReference>
<dbReference type="Gene3D" id="3.40.50.2300">
    <property type="match status" value="2"/>
</dbReference>
<dbReference type="InterPro" id="IPR025997">
    <property type="entry name" value="SBP_2_dom"/>
</dbReference>
<dbReference type="CDD" id="cd06307">
    <property type="entry name" value="PBP1_sugar_binding"/>
    <property type="match status" value="1"/>
</dbReference>
<keyword evidence="2 5" id="KW-0238">DNA-binding</keyword>
<evidence type="ECO:0000313" key="5">
    <source>
        <dbReference type="EMBL" id="GHC47205.1"/>
    </source>
</evidence>
<evidence type="ECO:0000313" key="6">
    <source>
        <dbReference type="Proteomes" id="UP000638981"/>
    </source>
</evidence>
<dbReference type="GO" id="GO:0003700">
    <property type="term" value="F:DNA-binding transcription factor activity"/>
    <property type="evidence" value="ECO:0007669"/>
    <property type="project" value="TreeGrafter"/>
</dbReference>
<keyword evidence="1" id="KW-0805">Transcription regulation</keyword>
<reference evidence="5" key="2">
    <citation type="submission" date="2020-09" db="EMBL/GenBank/DDBJ databases">
        <authorList>
            <person name="Sun Q."/>
            <person name="Kim S."/>
        </authorList>
    </citation>
    <scope>NUCLEOTIDE SEQUENCE</scope>
    <source>
        <strain evidence="5">KCTC 23310</strain>
    </source>
</reference>
<dbReference type="PROSITE" id="PS50932">
    <property type="entry name" value="HTH_LACI_2"/>
    <property type="match status" value="1"/>
</dbReference>
<dbReference type="EMBL" id="BMYJ01000002">
    <property type="protein sequence ID" value="GHC47205.1"/>
    <property type="molecule type" value="Genomic_DNA"/>
</dbReference>
<protein>
    <submittedName>
        <fullName evidence="5">DNA-binding protein</fullName>
    </submittedName>
</protein>
<evidence type="ECO:0000259" key="4">
    <source>
        <dbReference type="PROSITE" id="PS50932"/>
    </source>
</evidence>
<evidence type="ECO:0000256" key="2">
    <source>
        <dbReference type="ARBA" id="ARBA00023125"/>
    </source>
</evidence>
<dbReference type="PANTHER" id="PTHR30146:SF152">
    <property type="entry name" value="TRANSCRIPTIONAL REGULATORY PROTEIN"/>
    <property type="match status" value="1"/>
</dbReference>
<dbReference type="PANTHER" id="PTHR30146">
    <property type="entry name" value="LACI-RELATED TRANSCRIPTIONAL REPRESSOR"/>
    <property type="match status" value="1"/>
</dbReference>
<dbReference type="InterPro" id="IPR000843">
    <property type="entry name" value="HTH_LacI"/>
</dbReference>
<dbReference type="Pfam" id="PF00356">
    <property type="entry name" value="LacI"/>
    <property type="match status" value="1"/>
</dbReference>
<sequence>MAPPALQHRWDGRAETVDFHLKITSNLGMGRKFTIKEIAHQAGLSPATVDRVLYDRAHVRGATRDRVAAALAELEGQYAASALQGRKITLDVLIQAPGRFSSAVQQAFQAELPLMKPATFRARFHLAEVMDETEVIARLRAIARRGTQGIVLKVPATPAIEGCLADLARRGVPVVTYVTDVAAPLRLAYVGMENARAGATAAYLLGRMARGGRVLITLSSQMFQGEDLRRKGFIDHLARHFPDLATTTVSEGFGVNRTTGDIVGRALEEHTDIAHVYSIGGGNAAILDAFAAARRPIAVFAAHDLDRTNRQLLRTGQVSFVIHHDFRQDARRVCLHFSQHYRLIDRDLHLGETEIRIACPLPGFDSTAD</sequence>
<gene>
    <name evidence="5" type="ORF">GCM10007315_06140</name>
</gene>
<dbReference type="GO" id="GO:0000976">
    <property type="term" value="F:transcription cis-regulatory region binding"/>
    <property type="evidence" value="ECO:0007669"/>
    <property type="project" value="TreeGrafter"/>
</dbReference>
<dbReference type="Gene3D" id="1.10.260.40">
    <property type="entry name" value="lambda repressor-like DNA-binding domains"/>
    <property type="match status" value="1"/>
</dbReference>
<dbReference type="AlphaFoldDB" id="A0A918TG89"/>
<comment type="caution">
    <text evidence="5">The sequence shown here is derived from an EMBL/GenBank/DDBJ whole genome shotgun (WGS) entry which is preliminary data.</text>
</comment>
<feature type="domain" description="HTH lacI-type" evidence="4">
    <location>
        <begin position="33"/>
        <end position="74"/>
    </location>
</feature>
<dbReference type="Pfam" id="PF13407">
    <property type="entry name" value="Peripla_BP_4"/>
    <property type="match status" value="1"/>
</dbReference>
<keyword evidence="6" id="KW-1185">Reference proteome</keyword>
<dbReference type="SMART" id="SM00354">
    <property type="entry name" value="HTH_LACI"/>
    <property type="match status" value="1"/>
</dbReference>
<evidence type="ECO:0000256" key="1">
    <source>
        <dbReference type="ARBA" id="ARBA00023015"/>
    </source>
</evidence>
<dbReference type="SUPFAM" id="SSF53822">
    <property type="entry name" value="Periplasmic binding protein-like I"/>
    <property type="match status" value="1"/>
</dbReference>
<organism evidence="5 6">
    <name type="scientific">Neogemmobacter tilapiae</name>
    <dbReference type="NCBI Taxonomy" id="875041"/>
    <lineage>
        <taxon>Bacteria</taxon>
        <taxon>Pseudomonadati</taxon>
        <taxon>Pseudomonadota</taxon>
        <taxon>Alphaproteobacteria</taxon>
        <taxon>Rhodobacterales</taxon>
        <taxon>Paracoccaceae</taxon>
        <taxon>Neogemmobacter</taxon>
    </lineage>
</organism>
<dbReference type="CDD" id="cd01392">
    <property type="entry name" value="HTH_LacI"/>
    <property type="match status" value="1"/>
</dbReference>
<reference evidence="5" key="1">
    <citation type="journal article" date="2014" name="Int. J. Syst. Evol. Microbiol.">
        <title>Complete genome sequence of Corynebacterium casei LMG S-19264T (=DSM 44701T), isolated from a smear-ripened cheese.</title>
        <authorList>
            <consortium name="US DOE Joint Genome Institute (JGI-PGF)"/>
            <person name="Walter F."/>
            <person name="Albersmeier A."/>
            <person name="Kalinowski J."/>
            <person name="Ruckert C."/>
        </authorList>
    </citation>
    <scope>NUCLEOTIDE SEQUENCE</scope>
    <source>
        <strain evidence="5">KCTC 23310</strain>
    </source>
</reference>
<name>A0A918TG89_9RHOB</name>
<evidence type="ECO:0000256" key="3">
    <source>
        <dbReference type="ARBA" id="ARBA00023163"/>
    </source>
</evidence>
<dbReference type="InterPro" id="IPR028082">
    <property type="entry name" value="Peripla_BP_I"/>
</dbReference>
<accession>A0A918TG89</accession>
<keyword evidence="3" id="KW-0804">Transcription</keyword>